<dbReference type="GO" id="GO:0016020">
    <property type="term" value="C:membrane"/>
    <property type="evidence" value="ECO:0007669"/>
    <property type="project" value="InterPro"/>
</dbReference>
<proteinExistence type="predicted"/>
<evidence type="ECO:0000256" key="8">
    <source>
        <dbReference type="ARBA" id="ARBA00023012"/>
    </source>
</evidence>
<dbReference type="Proteomes" id="UP000318521">
    <property type="component" value="Unassembled WGS sequence"/>
</dbReference>
<accession>A0A553ZXW3</accession>
<dbReference type="Gene3D" id="1.20.5.1930">
    <property type="match status" value="1"/>
</dbReference>
<dbReference type="OrthoDB" id="199946at2"/>
<evidence type="ECO:0000256" key="10">
    <source>
        <dbReference type="SAM" id="Phobius"/>
    </source>
</evidence>
<reference evidence="12 13" key="1">
    <citation type="submission" date="2019-07" db="EMBL/GenBank/DDBJ databases">
        <authorList>
            <person name="Park Y.J."/>
            <person name="Jeong S.E."/>
            <person name="Jung H.S."/>
        </authorList>
    </citation>
    <scope>NUCLEOTIDE SEQUENCE [LARGE SCALE GENOMIC DNA]</scope>
    <source>
        <strain evidence="13">P16(2019)</strain>
    </source>
</reference>
<dbReference type="EC" id="2.7.13.3" evidence="2"/>
<dbReference type="InterPro" id="IPR050482">
    <property type="entry name" value="Sensor_HK_TwoCompSys"/>
</dbReference>
<keyword evidence="10" id="KW-0472">Membrane</keyword>
<dbReference type="GO" id="GO:0005524">
    <property type="term" value="F:ATP binding"/>
    <property type="evidence" value="ECO:0007669"/>
    <property type="project" value="UniProtKB-KW"/>
</dbReference>
<keyword evidence="3" id="KW-0597">Phosphoprotein</keyword>
<dbReference type="InterPro" id="IPR036890">
    <property type="entry name" value="HATPase_C_sf"/>
</dbReference>
<evidence type="ECO:0000256" key="4">
    <source>
        <dbReference type="ARBA" id="ARBA00022679"/>
    </source>
</evidence>
<evidence type="ECO:0000256" key="2">
    <source>
        <dbReference type="ARBA" id="ARBA00012438"/>
    </source>
</evidence>
<dbReference type="PANTHER" id="PTHR24421:SF10">
    <property type="entry name" value="NITRATE_NITRITE SENSOR PROTEIN NARQ"/>
    <property type="match status" value="1"/>
</dbReference>
<dbReference type="InterPro" id="IPR011712">
    <property type="entry name" value="Sig_transdc_His_kin_sub3_dim/P"/>
</dbReference>
<evidence type="ECO:0000256" key="1">
    <source>
        <dbReference type="ARBA" id="ARBA00000085"/>
    </source>
</evidence>
<dbReference type="SUPFAM" id="SSF55874">
    <property type="entry name" value="ATPase domain of HSP90 chaperone/DNA topoisomerase II/histidine kinase"/>
    <property type="match status" value="1"/>
</dbReference>
<keyword evidence="13" id="KW-1185">Reference proteome</keyword>
<organism evidence="12 13">
    <name type="scientific">Alkalicoccobacillus porphyridii</name>
    <dbReference type="NCBI Taxonomy" id="2597270"/>
    <lineage>
        <taxon>Bacteria</taxon>
        <taxon>Bacillati</taxon>
        <taxon>Bacillota</taxon>
        <taxon>Bacilli</taxon>
        <taxon>Bacillales</taxon>
        <taxon>Bacillaceae</taxon>
        <taxon>Alkalicoccobacillus</taxon>
    </lineage>
</organism>
<sequence>MQSYWIWFAFLFLSWLLGLAFQGFSSISIVQWLGSALFWLLFFCAPLVRRHHFQLTILLIGCVVAILIIFGPLGSTVYNPYSFFLIFFIAGKAAVRLPQTYLWMVLLVSGGAALLVAAVLVNAPPLVGVACFYGAIALALISYRQLFEKTVLLEEHHSALLTEYRRVKRNEASGQVAARHEERTRIAEELHDSLGHKLTSLMMQLEVMRLQVNSKTDEKTLQQLKKLAEDSLAETRKAVTVMHEADTQGIPAVIDLIRKLEAETHVRVSFHTEEGVLTLKMESEQSIALYRAIQEGMTNALKHGSKRHVEIRLNSPSGKLLRFELINEVKKELAIQAGFGLQSMQKRLEKAGGSLKYMQTGSSFYLQGLIPLEGGVSHDSNLTRRGSGDGASRTEDDD</sequence>
<feature type="region of interest" description="Disordered" evidence="9">
    <location>
        <begin position="377"/>
        <end position="398"/>
    </location>
</feature>
<evidence type="ECO:0000313" key="12">
    <source>
        <dbReference type="EMBL" id="TSB46196.1"/>
    </source>
</evidence>
<feature type="transmembrane region" description="Helical" evidence="10">
    <location>
        <begin position="55"/>
        <end position="72"/>
    </location>
</feature>
<name>A0A553ZXW3_9BACI</name>
<dbReference type="EMBL" id="VLXZ01000007">
    <property type="protein sequence ID" value="TSB46196.1"/>
    <property type="molecule type" value="Genomic_DNA"/>
</dbReference>
<evidence type="ECO:0000259" key="11">
    <source>
        <dbReference type="Pfam" id="PF07730"/>
    </source>
</evidence>
<gene>
    <name evidence="12" type="ORF">FN960_12600</name>
</gene>
<dbReference type="GO" id="GO:0046983">
    <property type="term" value="F:protein dimerization activity"/>
    <property type="evidence" value="ECO:0007669"/>
    <property type="project" value="InterPro"/>
</dbReference>
<comment type="catalytic activity">
    <reaction evidence="1">
        <text>ATP + protein L-histidine = ADP + protein N-phospho-L-histidine.</text>
        <dbReference type="EC" id="2.7.13.3"/>
    </reaction>
</comment>
<keyword evidence="10" id="KW-1133">Transmembrane helix</keyword>
<dbReference type="GO" id="GO:0000155">
    <property type="term" value="F:phosphorelay sensor kinase activity"/>
    <property type="evidence" value="ECO:0007669"/>
    <property type="project" value="InterPro"/>
</dbReference>
<dbReference type="AlphaFoldDB" id="A0A553ZXW3"/>
<dbReference type="PANTHER" id="PTHR24421">
    <property type="entry name" value="NITRATE/NITRITE SENSOR PROTEIN NARX-RELATED"/>
    <property type="match status" value="1"/>
</dbReference>
<dbReference type="RefSeq" id="WP_143849090.1">
    <property type="nucleotide sequence ID" value="NZ_VLXZ01000007.1"/>
</dbReference>
<feature type="transmembrane region" description="Helical" evidence="10">
    <location>
        <begin position="126"/>
        <end position="143"/>
    </location>
</feature>
<keyword evidence="7" id="KW-0067">ATP-binding</keyword>
<dbReference type="Gene3D" id="3.30.565.10">
    <property type="entry name" value="Histidine kinase-like ATPase, C-terminal domain"/>
    <property type="match status" value="1"/>
</dbReference>
<evidence type="ECO:0000256" key="3">
    <source>
        <dbReference type="ARBA" id="ARBA00022553"/>
    </source>
</evidence>
<keyword evidence="6" id="KW-0418">Kinase</keyword>
<feature type="transmembrane region" description="Helical" evidence="10">
    <location>
        <begin position="30"/>
        <end position="48"/>
    </location>
</feature>
<keyword evidence="10" id="KW-0812">Transmembrane</keyword>
<feature type="transmembrane region" description="Helical" evidence="10">
    <location>
        <begin position="102"/>
        <end position="120"/>
    </location>
</feature>
<evidence type="ECO:0000256" key="6">
    <source>
        <dbReference type="ARBA" id="ARBA00022777"/>
    </source>
</evidence>
<protein>
    <recommendedName>
        <fullName evidence="2">histidine kinase</fullName>
        <ecNumber evidence="2">2.7.13.3</ecNumber>
    </recommendedName>
</protein>
<evidence type="ECO:0000256" key="9">
    <source>
        <dbReference type="SAM" id="MobiDB-lite"/>
    </source>
</evidence>
<evidence type="ECO:0000256" key="5">
    <source>
        <dbReference type="ARBA" id="ARBA00022741"/>
    </source>
</evidence>
<keyword evidence="5" id="KW-0547">Nucleotide-binding</keyword>
<feature type="domain" description="Signal transduction histidine kinase subgroup 3 dimerisation and phosphoacceptor" evidence="11">
    <location>
        <begin position="182"/>
        <end position="245"/>
    </location>
</feature>
<evidence type="ECO:0000256" key="7">
    <source>
        <dbReference type="ARBA" id="ARBA00022840"/>
    </source>
</evidence>
<comment type="caution">
    <text evidence="12">The sequence shown here is derived from an EMBL/GenBank/DDBJ whole genome shotgun (WGS) entry which is preliminary data.</text>
</comment>
<evidence type="ECO:0000313" key="13">
    <source>
        <dbReference type="Proteomes" id="UP000318521"/>
    </source>
</evidence>
<dbReference type="Pfam" id="PF07730">
    <property type="entry name" value="HisKA_3"/>
    <property type="match status" value="1"/>
</dbReference>
<keyword evidence="4" id="KW-0808">Transferase</keyword>
<keyword evidence="8" id="KW-0902">Two-component regulatory system</keyword>